<evidence type="ECO:0000256" key="1">
    <source>
        <dbReference type="ARBA" id="ARBA00023125"/>
    </source>
</evidence>
<dbReference type="InterPro" id="IPR050807">
    <property type="entry name" value="TransReg_Diox_bact_type"/>
</dbReference>
<protein>
    <submittedName>
        <fullName evidence="3">DNA-binding protein</fullName>
    </submittedName>
</protein>
<dbReference type="AlphaFoldDB" id="A0A8J3AD95"/>
<dbReference type="Pfam" id="PF07883">
    <property type="entry name" value="Cupin_2"/>
    <property type="match status" value="1"/>
</dbReference>
<dbReference type="PROSITE" id="PS50943">
    <property type="entry name" value="HTH_CROC1"/>
    <property type="match status" value="1"/>
</dbReference>
<dbReference type="SMART" id="SM00530">
    <property type="entry name" value="HTH_XRE"/>
    <property type="match status" value="1"/>
</dbReference>
<dbReference type="Gene3D" id="1.10.260.40">
    <property type="entry name" value="lambda repressor-like DNA-binding domains"/>
    <property type="match status" value="1"/>
</dbReference>
<dbReference type="CDD" id="cd02209">
    <property type="entry name" value="cupin_XRE_C"/>
    <property type="match status" value="1"/>
</dbReference>
<accession>A0A8J3AD95</accession>
<sequence length="199" mass="21356">MDVDEADDASRWIGRRLREIREQQRLTLGEVAERTGGSPSHLSRIEKGQRQPSIGTLMQLARTYGMSLSQLVDDEPGDAPHVVRAAEAPVHDSPDGRYVAMSALGSALQVVRVELRPRRRPALVQHAGEEWIHVLDGEATVELDGELVQLAAGDAIHFDAAVPHGLHHAGRSTATVLVVSSAPATPGHAPSGHVPRPAD</sequence>
<dbReference type="InterPro" id="IPR011051">
    <property type="entry name" value="RmlC_Cupin_sf"/>
</dbReference>
<keyword evidence="1 3" id="KW-0238">DNA-binding</keyword>
<gene>
    <name evidence="3" type="ORF">GCM10011354_33800</name>
</gene>
<organism evidence="3 4">
    <name type="scientific">Egicoccus halophilus</name>
    <dbReference type="NCBI Taxonomy" id="1670830"/>
    <lineage>
        <taxon>Bacteria</taxon>
        <taxon>Bacillati</taxon>
        <taxon>Actinomycetota</taxon>
        <taxon>Nitriliruptoria</taxon>
        <taxon>Egicoccales</taxon>
        <taxon>Egicoccaceae</taxon>
        <taxon>Egicoccus</taxon>
    </lineage>
</organism>
<dbReference type="Proteomes" id="UP000650511">
    <property type="component" value="Unassembled WGS sequence"/>
</dbReference>
<dbReference type="InterPro" id="IPR013096">
    <property type="entry name" value="Cupin_2"/>
</dbReference>
<dbReference type="InterPro" id="IPR014710">
    <property type="entry name" value="RmlC-like_jellyroll"/>
</dbReference>
<dbReference type="EMBL" id="BMHA01000015">
    <property type="protein sequence ID" value="GGI09383.1"/>
    <property type="molecule type" value="Genomic_DNA"/>
</dbReference>
<keyword evidence="4" id="KW-1185">Reference proteome</keyword>
<dbReference type="RefSeq" id="WP_130648847.1">
    <property type="nucleotide sequence ID" value="NZ_BMHA01000015.1"/>
</dbReference>
<name>A0A8J3AD95_9ACTN</name>
<dbReference type="CDD" id="cd00093">
    <property type="entry name" value="HTH_XRE"/>
    <property type="match status" value="1"/>
</dbReference>
<dbReference type="GO" id="GO:0005829">
    <property type="term" value="C:cytosol"/>
    <property type="evidence" value="ECO:0007669"/>
    <property type="project" value="TreeGrafter"/>
</dbReference>
<proteinExistence type="predicted"/>
<dbReference type="InterPro" id="IPR001387">
    <property type="entry name" value="Cro/C1-type_HTH"/>
</dbReference>
<dbReference type="OrthoDB" id="73827at2"/>
<dbReference type="PANTHER" id="PTHR46797">
    <property type="entry name" value="HTH-TYPE TRANSCRIPTIONAL REGULATOR"/>
    <property type="match status" value="1"/>
</dbReference>
<evidence type="ECO:0000313" key="3">
    <source>
        <dbReference type="EMBL" id="GGI09383.1"/>
    </source>
</evidence>
<dbReference type="Pfam" id="PF13560">
    <property type="entry name" value="HTH_31"/>
    <property type="match status" value="1"/>
</dbReference>
<evidence type="ECO:0000313" key="4">
    <source>
        <dbReference type="Proteomes" id="UP000650511"/>
    </source>
</evidence>
<comment type="caution">
    <text evidence="3">The sequence shown here is derived from an EMBL/GenBank/DDBJ whole genome shotgun (WGS) entry which is preliminary data.</text>
</comment>
<dbReference type="SUPFAM" id="SSF47413">
    <property type="entry name" value="lambda repressor-like DNA-binding domains"/>
    <property type="match status" value="1"/>
</dbReference>
<reference evidence="3" key="2">
    <citation type="submission" date="2020-09" db="EMBL/GenBank/DDBJ databases">
        <authorList>
            <person name="Sun Q."/>
            <person name="Zhou Y."/>
        </authorList>
    </citation>
    <scope>NUCLEOTIDE SEQUENCE</scope>
    <source>
        <strain evidence="3">CGMCC 1.14988</strain>
    </source>
</reference>
<dbReference type="GO" id="GO:0003677">
    <property type="term" value="F:DNA binding"/>
    <property type="evidence" value="ECO:0007669"/>
    <property type="project" value="UniProtKB-KW"/>
</dbReference>
<dbReference type="Gene3D" id="2.60.120.10">
    <property type="entry name" value="Jelly Rolls"/>
    <property type="match status" value="1"/>
</dbReference>
<evidence type="ECO:0000259" key="2">
    <source>
        <dbReference type="PROSITE" id="PS50943"/>
    </source>
</evidence>
<dbReference type="GO" id="GO:0003700">
    <property type="term" value="F:DNA-binding transcription factor activity"/>
    <property type="evidence" value="ECO:0007669"/>
    <property type="project" value="TreeGrafter"/>
</dbReference>
<dbReference type="SUPFAM" id="SSF51182">
    <property type="entry name" value="RmlC-like cupins"/>
    <property type="match status" value="1"/>
</dbReference>
<dbReference type="PANTHER" id="PTHR46797:SF1">
    <property type="entry name" value="METHYLPHOSPHONATE SYNTHASE"/>
    <property type="match status" value="1"/>
</dbReference>
<feature type="domain" description="HTH cro/C1-type" evidence="2">
    <location>
        <begin position="17"/>
        <end position="71"/>
    </location>
</feature>
<dbReference type="InterPro" id="IPR010982">
    <property type="entry name" value="Lambda_DNA-bd_dom_sf"/>
</dbReference>
<reference evidence="3" key="1">
    <citation type="journal article" date="2014" name="Int. J. Syst. Evol. Microbiol.">
        <title>Complete genome sequence of Corynebacterium casei LMG S-19264T (=DSM 44701T), isolated from a smear-ripened cheese.</title>
        <authorList>
            <consortium name="US DOE Joint Genome Institute (JGI-PGF)"/>
            <person name="Walter F."/>
            <person name="Albersmeier A."/>
            <person name="Kalinowski J."/>
            <person name="Ruckert C."/>
        </authorList>
    </citation>
    <scope>NUCLEOTIDE SEQUENCE</scope>
    <source>
        <strain evidence="3">CGMCC 1.14988</strain>
    </source>
</reference>